<organism evidence="2 3">
    <name type="scientific">Aphis craccivora</name>
    <name type="common">Cowpea aphid</name>
    <dbReference type="NCBI Taxonomy" id="307492"/>
    <lineage>
        <taxon>Eukaryota</taxon>
        <taxon>Metazoa</taxon>
        <taxon>Ecdysozoa</taxon>
        <taxon>Arthropoda</taxon>
        <taxon>Hexapoda</taxon>
        <taxon>Insecta</taxon>
        <taxon>Pterygota</taxon>
        <taxon>Neoptera</taxon>
        <taxon>Paraneoptera</taxon>
        <taxon>Hemiptera</taxon>
        <taxon>Sternorrhyncha</taxon>
        <taxon>Aphidomorpha</taxon>
        <taxon>Aphidoidea</taxon>
        <taxon>Aphididae</taxon>
        <taxon>Aphidini</taxon>
        <taxon>Aphis</taxon>
        <taxon>Aphis</taxon>
    </lineage>
</organism>
<name>A0A6G0ZJ75_APHCR</name>
<sequence>MSRAVWALMVLYTIGYAYKVENNSREHRYDDATEMATLYILQRGVDITDFSLPIIVRDVFKNNGDVV</sequence>
<gene>
    <name evidence="2" type="ORF">FWK35_00016643</name>
</gene>
<comment type="caution">
    <text evidence="2">The sequence shown here is derived from an EMBL/GenBank/DDBJ whole genome shotgun (WGS) entry which is preliminary data.</text>
</comment>
<evidence type="ECO:0000256" key="1">
    <source>
        <dbReference type="SAM" id="SignalP"/>
    </source>
</evidence>
<keyword evidence="3" id="KW-1185">Reference proteome</keyword>
<reference evidence="2 3" key="1">
    <citation type="submission" date="2019-08" db="EMBL/GenBank/DDBJ databases">
        <title>Whole genome of Aphis craccivora.</title>
        <authorList>
            <person name="Voronova N.V."/>
            <person name="Shulinski R.S."/>
            <person name="Bandarenka Y.V."/>
            <person name="Zhorov D.G."/>
            <person name="Warner D."/>
        </authorList>
    </citation>
    <scope>NUCLEOTIDE SEQUENCE [LARGE SCALE GENOMIC DNA]</scope>
    <source>
        <strain evidence="2">180601</strain>
        <tissue evidence="2">Whole Body</tissue>
    </source>
</reference>
<dbReference type="Proteomes" id="UP000478052">
    <property type="component" value="Unassembled WGS sequence"/>
</dbReference>
<keyword evidence="1" id="KW-0732">Signal</keyword>
<protein>
    <submittedName>
        <fullName evidence="2">Uncharacterized protein</fullName>
    </submittedName>
</protein>
<feature type="signal peptide" evidence="1">
    <location>
        <begin position="1"/>
        <end position="17"/>
    </location>
</feature>
<accession>A0A6G0ZJ75</accession>
<dbReference type="EMBL" id="VUJU01000374">
    <property type="protein sequence ID" value="KAF0770878.1"/>
    <property type="molecule type" value="Genomic_DNA"/>
</dbReference>
<feature type="chain" id="PRO_5026065832" evidence="1">
    <location>
        <begin position="18"/>
        <end position="67"/>
    </location>
</feature>
<evidence type="ECO:0000313" key="2">
    <source>
        <dbReference type="EMBL" id="KAF0770878.1"/>
    </source>
</evidence>
<proteinExistence type="predicted"/>
<evidence type="ECO:0000313" key="3">
    <source>
        <dbReference type="Proteomes" id="UP000478052"/>
    </source>
</evidence>
<dbReference type="AlphaFoldDB" id="A0A6G0ZJ75"/>